<dbReference type="PANTHER" id="PTHR13489">
    <property type="entry name" value="MINI-CHROMOSOME MAINTENANCE COMPLEX-BINDING PROTEIN"/>
    <property type="match status" value="1"/>
</dbReference>
<evidence type="ECO:0000313" key="3">
    <source>
        <dbReference type="EMBL" id="PVV04741.1"/>
    </source>
</evidence>
<dbReference type="InterPro" id="IPR019140">
    <property type="entry name" value="MCM_complex-bd"/>
</dbReference>
<dbReference type="PANTHER" id="PTHR13489:SF0">
    <property type="entry name" value="MINI-CHROMOSOME MAINTENANCE COMPLEX-BINDING PROTEIN"/>
    <property type="match status" value="1"/>
</dbReference>
<evidence type="ECO:0000313" key="4">
    <source>
        <dbReference type="Proteomes" id="UP000245609"/>
    </source>
</evidence>
<comment type="subcellular location">
    <subcellularLocation>
        <location evidence="1">Nucleus</location>
    </subcellularLocation>
</comment>
<dbReference type="STRING" id="133381.A0A2T9ZJI3"/>
<dbReference type="Proteomes" id="UP000245609">
    <property type="component" value="Unassembled WGS sequence"/>
</dbReference>
<evidence type="ECO:0000256" key="1">
    <source>
        <dbReference type="ARBA" id="ARBA00004123"/>
    </source>
</evidence>
<evidence type="ECO:0000256" key="2">
    <source>
        <dbReference type="ARBA" id="ARBA00023242"/>
    </source>
</evidence>
<keyword evidence="2" id="KW-0539">Nucleus</keyword>
<sequence length="561" mass="63386">MPSIKHHSIENPASFIQSIYEYQKSIEPNQRDAASKTISAIQSEYKVVFQDAINRDQVSDFETLDIDEIKPGTLVRFQCMIQDPNFSREMQLYALELQKDQIPEKIVKFILYTDNKHGSSEGWSIVNDSYPNFVIDTEAMYCVSIPGRSSWLKQDNIESAHKSTKLSNLQTFSKLRYPMPNTNHNFAIAKFYDESPAYKVAQPVELFGIFNWDQCCIEEKSDYTWPVIHVLHSRPLDTLYPSPSLEISQDNTSQREECLRYIQSAFGGDILVATYILLLLISMSTQSNSKAGRISVGISGIPHLHPTGPSNDSLAPIIPRPCDLKSHNHTIQSILSTLESFVPAMVSIPLSLKLLNESSWNPNAENVSGLNSGILQLCSNTLVVIDESTLDEGTLTERGLRNFNSIQKMVQDQTLTYSYPFQQIEIDNYLKVLVLSCGKPLIKTDIEVPLEKESSERMKGEVKPEIDNTKIESIRLFLTAVPSLQFSIPTLVSNEISEHYANSRKLAYEKGQSLPSQTELASCLTIARLLSLSKMQTSLSLETWNEAIKLENERKSRIQNR</sequence>
<gene>
    <name evidence="3" type="ORF">BB560_000747</name>
</gene>
<reference evidence="3 4" key="1">
    <citation type="journal article" date="2018" name="MBio">
        <title>Comparative Genomics Reveals the Core Gene Toolbox for the Fungus-Insect Symbiosis.</title>
        <authorList>
            <person name="Wang Y."/>
            <person name="Stata M."/>
            <person name="Wang W."/>
            <person name="Stajich J.E."/>
            <person name="White M.M."/>
            <person name="Moncalvo J.M."/>
        </authorList>
    </citation>
    <scope>NUCLEOTIDE SEQUENCE [LARGE SCALE GENOMIC DNA]</scope>
    <source>
        <strain evidence="3 4">SC-DP-2</strain>
    </source>
</reference>
<comment type="caution">
    <text evidence="3">The sequence shown here is derived from an EMBL/GenBank/DDBJ whole genome shotgun (WGS) entry which is preliminary data.</text>
</comment>
<dbReference type="AlphaFoldDB" id="A0A2T9ZJI3"/>
<proteinExistence type="predicted"/>
<dbReference type="Pfam" id="PF09739">
    <property type="entry name" value="MCM_bind"/>
    <property type="match status" value="1"/>
</dbReference>
<dbReference type="EMBL" id="MBFS01000085">
    <property type="protein sequence ID" value="PVV04741.1"/>
    <property type="molecule type" value="Genomic_DNA"/>
</dbReference>
<organism evidence="3 4">
    <name type="scientific">Smittium megazygosporum</name>
    <dbReference type="NCBI Taxonomy" id="133381"/>
    <lineage>
        <taxon>Eukaryota</taxon>
        <taxon>Fungi</taxon>
        <taxon>Fungi incertae sedis</taxon>
        <taxon>Zoopagomycota</taxon>
        <taxon>Kickxellomycotina</taxon>
        <taxon>Harpellomycetes</taxon>
        <taxon>Harpellales</taxon>
        <taxon>Legeriomycetaceae</taxon>
        <taxon>Smittium</taxon>
    </lineage>
</organism>
<name>A0A2T9ZJI3_9FUNG</name>
<evidence type="ECO:0008006" key="5">
    <source>
        <dbReference type="Google" id="ProtNLM"/>
    </source>
</evidence>
<dbReference type="GO" id="GO:0003682">
    <property type="term" value="F:chromatin binding"/>
    <property type="evidence" value="ECO:0007669"/>
    <property type="project" value="TreeGrafter"/>
</dbReference>
<dbReference type="GO" id="GO:0005634">
    <property type="term" value="C:nucleus"/>
    <property type="evidence" value="ECO:0007669"/>
    <property type="project" value="UniProtKB-SubCell"/>
</dbReference>
<protein>
    <recommendedName>
        <fullName evidence="5">Mini-chromosome maintenance complex-binding protein</fullName>
    </recommendedName>
</protein>
<dbReference type="OrthoDB" id="329666at2759"/>
<accession>A0A2T9ZJI3</accession>
<keyword evidence="4" id="KW-1185">Reference proteome</keyword>
<dbReference type="GO" id="GO:0006261">
    <property type="term" value="P:DNA-templated DNA replication"/>
    <property type="evidence" value="ECO:0007669"/>
    <property type="project" value="TreeGrafter"/>
</dbReference>